<organism evidence="6 7">
    <name type="scientific">Brachyspira aalborgi</name>
    <dbReference type="NCBI Taxonomy" id="29522"/>
    <lineage>
        <taxon>Bacteria</taxon>
        <taxon>Pseudomonadati</taxon>
        <taxon>Spirochaetota</taxon>
        <taxon>Spirochaetia</taxon>
        <taxon>Brachyspirales</taxon>
        <taxon>Brachyspiraceae</taxon>
        <taxon>Brachyspira</taxon>
    </lineage>
</organism>
<dbReference type="PROSITE" id="PS00211">
    <property type="entry name" value="ABC_TRANSPORTER_1"/>
    <property type="match status" value="1"/>
</dbReference>
<keyword evidence="3" id="KW-0547">Nucleotide-binding</keyword>
<comment type="caution">
    <text evidence="6">The sequence shown here is derived from an EMBL/GenBank/DDBJ whole genome shotgun (WGS) entry which is preliminary data.</text>
</comment>
<evidence type="ECO:0000256" key="1">
    <source>
        <dbReference type="ARBA" id="ARBA00005417"/>
    </source>
</evidence>
<dbReference type="Gene3D" id="3.40.50.300">
    <property type="entry name" value="P-loop containing nucleotide triphosphate hydrolases"/>
    <property type="match status" value="1"/>
</dbReference>
<dbReference type="InterPro" id="IPR027417">
    <property type="entry name" value="P-loop_NTPase"/>
</dbReference>
<name>A0A5C8EI84_9SPIR</name>
<evidence type="ECO:0000256" key="3">
    <source>
        <dbReference type="ARBA" id="ARBA00022741"/>
    </source>
</evidence>
<evidence type="ECO:0000313" key="7">
    <source>
        <dbReference type="Proteomes" id="UP000322814"/>
    </source>
</evidence>
<dbReference type="EMBL" id="SAYB01000003">
    <property type="protein sequence ID" value="TXJ37456.1"/>
    <property type="molecule type" value="Genomic_DNA"/>
</dbReference>
<evidence type="ECO:0000259" key="5">
    <source>
        <dbReference type="PROSITE" id="PS50893"/>
    </source>
</evidence>
<dbReference type="PROSITE" id="PS50893">
    <property type="entry name" value="ABC_TRANSPORTER_2"/>
    <property type="match status" value="1"/>
</dbReference>
<dbReference type="PANTHER" id="PTHR42734:SF17">
    <property type="entry name" value="METAL TRANSPORT SYSTEM ATP-BINDING PROTEIN TM_0124-RELATED"/>
    <property type="match status" value="1"/>
</dbReference>
<reference evidence="6 7" key="1">
    <citation type="journal article" date="1992" name="Lakartidningen">
        <title>[Penicillin V and not amoxicillin is the first choice preparation in acute otitis].</title>
        <authorList>
            <person name="Kamme C."/>
            <person name="Lundgren K."/>
            <person name="Prellner K."/>
        </authorList>
    </citation>
    <scope>NUCLEOTIDE SEQUENCE [LARGE SCALE GENOMIC DNA]</scope>
    <source>
        <strain evidence="6 7">PC4580III</strain>
    </source>
</reference>
<evidence type="ECO:0000256" key="2">
    <source>
        <dbReference type="ARBA" id="ARBA00022448"/>
    </source>
</evidence>
<dbReference type="GO" id="GO:0016887">
    <property type="term" value="F:ATP hydrolysis activity"/>
    <property type="evidence" value="ECO:0007669"/>
    <property type="project" value="InterPro"/>
</dbReference>
<accession>A0A5C8EI84</accession>
<protein>
    <submittedName>
        <fullName evidence="6">ABC transporter ATP-binding protein</fullName>
    </submittedName>
</protein>
<dbReference type="PANTHER" id="PTHR42734">
    <property type="entry name" value="METAL TRANSPORT SYSTEM ATP-BINDING PROTEIN TM_0124-RELATED"/>
    <property type="match status" value="1"/>
</dbReference>
<gene>
    <name evidence="6" type="ORF">EPJ78_01670</name>
</gene>
<feature type="domain" description="ABC transporter" evidence="5">
    <location>
        <begin position="4"/>
        <end position="232"/>
    </location>
</feature>
<keyword evidence="4 6" id="KW-0067">ATP-binding</keyword>
<dbReference type="InterPro" id="IPR050153">
    <property type="entry name" value="Metal_Ion_Import_ABC"/>
</dbReference>
<dbReference type="SUPFAM" id="SSF52540">
    <property type="entry name" value="P-loop containing nucleoside triphosphate hydrolases"/>
    <property type="match status" value="1"/>
</dbReference>
<dbReference type="InterPro" id="IPR017871">
    <property type="entry name" value="ABC_transporter-like_CS"/>
</dbReference>
<evidence type="ECO:0000313" key="6">
    <source>
        <dbReference type="EMBL" id="TXJ37456.1"/>
    </source>
</evidence>
<proteinExistence type="inferred from homology"/>
<dbReference type="CDD" id="cd03235">
    <property type="entry name" value="ABC_Metallic_Cations"/>
    <property type="match status" value="1"/>
</dbReference>
<dbReference type="AlphaFoldDB" id="A0A5C8EI84"/>
<dbReference type="Proteomes" id="UP000322814">
    <property type="component" value="Unassembled WGS sequence"/>
</dbReference>
<sequence>MAQLTCKNLSIGYDSKIILNNINFKVNSGDYICIVGENGSGKSTLMKTILGLQPIISGKVFTGDGLKFNEIGYMPQQTAIQKDFPASVREIVLSGCQGRCCMRPFYNEVEKMNLKYALQKMKIEKLSKHCYRELSGGQQQRVLLARALCSTQKMLLLDEPVSGLDSNVAIEMYNLIEELNRKDNITIIMITHDIESALKYASHIMHIGKNIFYGTKQDYINNKKIKNFENKNGGYTNE</sequence>
<dbReference type="Pfam" id="PF00005">
    <property type="entry name" value="ABC_tran"/>
    <property type="match status" value="1"/>
</dbReference>
<evidence type="ECO:0000256" key="4">
    <source>
        <dbReference type="ARBA" id="ARBA00022840"/>
    </source>
</evidence>
<dbReference type="RefSeq" id="WP_147770303.1">
    <property type="nucleotide sequence ID" value="NZ_SAYB01000003.1"/>
</dbReference>
<dbReference type="GO" id="GO:0005524">
    <property type="term" value="F:ATP binding"/>
    <property type="evidence" value="ECO:0007669"/>
    <property type="project" value="UniProtKB-KW"/>
</dbReference>
<dbReference type="SMART" id="SM00382">
    <property type="entry name" value="AAA"/>
    <property type="match status" value="1"/>
</dbReference>
<comment type="similarity">
    <text evidence="1">Belongs to the ABC transporter superfamily.</text>
</comment>
<dbReference type="InterPro" id="IPR003439">
    <property type="entry name" value="ABC_transporter-like_ATP-bd"/>
</dbReference>
<keyword evidence="2" id="KW-0813">Transport</keyword>
<dbReference type="InterPro" id="IPR003593">
    <property type="entry name" value="AAA+_ATPase"/>
</dbReference>